<dbReference type="InterPro" id="IPR002645">
    <property type="entry name" value="STAS_dom"/>
</dbReference>
<feature type="domain" description="STAS" evidence="2">
    <location>
        <begin position="25"/>
        <end position="100"/>
    </location>
</feature>
<dbReference type="PROSITE" id="PS50801">
    <property type="entry name" value="STAS"/>
    <property type="match status" value="1"/>
</dbReference>
<dbReference type="RefSeq" id="WP_349804516.1">
    <property type="nucleotide sequence ID" value="NZ_JBEGDP010000008.1"/>
</dbReference>
<protein>
    <submittedName>
        <fullName evidence="3">STAS domain-containing protein</fullName>
    </submittedName>
</protein>
<evidence type="ECO:0000313" key="3">
    <source>
        <dbReference type="EMBL" id="MEQ7847521.1"/>
    </source>
</evidence>
<reference evidence="3 4" key="1">
    <citation type="submission" date="2024-02" db="EMBL/GenBank/DDBJ databases">
        <title>Full genome sequence of Nocardioides kribbensis.</title>
        <authorList>
            <person name="Poletto B.L."/>
            <person name="Silva G."/>
            <person name="Galante D."/>
            <person name="Campos K.R."/>
            <person name="Santos M.B.N."/>
            <person name="Sacchi C.T."/>
        </authorList>
    </citation>
    <scope>NUCLEOTIDE SEQUENCE [LARGE SCALE GENOMIC DNA]</scope>
    <source>
        <strain evidence="3 4">O4R</strain>
    </source>
</reference>
<dbReference type="SUPFAM" id="SSF52091">
    <property type="entry name" value="SpoIIaa-like"/>
    <property type="match status" value="1"/>
</dbReference>
<dbReference type="Proteomes" id="UP001482520">
    <property type="component" value="Unassembled WGS sequence"/>
</dbReference>
<feature type="region of interest" description="Disordered" evidence="1">
    <location>
        <begin position="103"/>
        <end position="147"/>
    </location>
</feature>
<dbReference type="EMBL" id="JBEGDP010000008">
    <property type="protein sequence ID" value="MEQ7847521.1"/>
    <property type="molecule type" value="Genomic_DNA"/>
</dbReference>
<proteinExistence type="predicted"/>
<evidence type="ECO:0000259" key="2">
    <source>
        <dbReference type="PROSITE" id="PS50801"/>
    </source>
</evidence>
<organism evidence="3 4">
    <name type="scientific">Nocardioides kribbensis</name>
    <dbReference type="NCBI Taxonomy" id="305517"/>
    <lineage>
        <taxon>Bacteria</taxon>
        <taxon>Bacillati</taxon>
        <taxon>Actinomycetota</taxon>
        <taxon>Actinomycetes</taxon>
        <taxon>Propionibacteriales</taxon>
        <taxon>Nocardioidaceae</taxon>
        <taxon>Nocardioides</taxon>
    </lineage>
</organism>
<evidence type="ECO:0000256" key="1">
    <source>
        <dbReference type="SAM" id="MobiDB-lite"/>
    </source>
</evidence>
<accession>A0ABV1NYC4</accession>
<name>A0ABV1NYC4_9ACTN</name>
<gene>
    <name evidence="3" type="ORF">V6R90_09550</name>
</gene>
<dbReference type="Pfam" id="PF01740">
    <property type="entry name" value="STAS"/>
    <property type="match status" value="1"/>
</dbReference>
<sequence>MYRTTCSMELVDGPTGREGRPTMALVVRGDLDVSAGPAVGAVVERLRRSRPTVVLVDLEQVDFVDTAGLHWLRRALRAAVVHGADVGVLAESPAVRRLLRLGSEPLWPPPAAPTAPPPPPVTRTRGEATRAAGLRLVPALGATTGRR</sequence>
<feature type="compositionally biased region" description="Pro residues" evidence="1">
    <location>
        <begin position="106"/>
        <end position="121"/>
    </location>
</feature>
<comment type="caution">
    <text evidence="3">The sequence shown here is derived from an EMBL/GenBank/DDBJ whole genome shotgun (WGS) entry which is preliminary data.</text>
</comment>
<dbReference type="Gene3D" id="3.30.750.24">
    <property type="entry name" value="STAS domain"/>
    <property type="match status" value="1"/>
</dbReference>
<keyword evidence="4" id="KW-1185">Reference proteome</keyword>
<dbReference type="InterPro" id="IPR036513">
    <property type="entry name" value="STAS_dom_sf"/>
</dbReference>
<evidence type="ECO:0000313" key="4">
    <source>
        <dbReference type="Proteomes" id="UP001482520"/>
    </source>
</evidence>
<dbReference type="CDD" id="cd07043">
    <property type="entry name" value="STAS_anti-anti-sigma_factors"/>
    <property type="match status" value="1"/>
</dbReference>